<evidence type="ECO:0000256" key="1">
    <source>
        <dbReference type="SAM" id="MobiDB-lite"/>
    </source>
</evidence>
<dbReference type="PANTHER" id="PTHR40788">
    <property type="entry name" value="CLR5 DOMAIN-CONTAINING PROTEIN-RELATED"/>
    <property type="match status" value="1"/>
</dbReference>
<dbReference type="AlphaFoldDB" id="A0A179FCG7"/>
<dbReference type="OrthoDB" id="2922289at2759"/>
<feature type="region of interest" description="Disordered" evidence="1">
    <location>
        <begin position="656"/>
        <end position="694"/>
    </location>
</feature>
<keyword evidence="3" id="KW-1185">Reference proteome</keyword>
<dbReference type="PANTHER" id="PTHR40788:SF2">
    <property type="entry name" value="CLR5 DOMAIN-CONTAINING PROTEIN"/>
    <property type="match status" value="1"/>
</dbReference>
<sequence length="801" mass="90845">MPPAEVHRQAKENTDQIFSHCSLLKAIVDRHEAKIQTRWEKKTRTQRLKILLTAWPDMPTTHRPEFAAFRKHPNRLHEAAADSRGSFTWPYINQEDLAKPRSLPLLLNARARNHPSVFAAADGDAMHLGRVSMVLVPIFLNTYVMTLNGMTKQADYGRLMSWDDHEDAFDWMHTRKQFLPGEGLAILEAQSRLLEFLVCCCQQILHEIPPENLTSDIYPIEEEPSLKSNHDPTGLTSLATLADEAPYRVPATLDLQNIESLLAARASRAEEHVWALREDPSYFADQLLEAREHRLEMLKDVNGNAHPTLRFPREKYLWARVIDNVVLEATLQLDMFSQLHDQACKLKVLQTKHAAEISPLKDLPEEYLVALLKFHHYLEQLAKGLLNQLKTAFPASLPMRKFFVRAVPESPSSSKISVTQKTDIKMDKTTEQLMWLLRTLWEDGRNLFLCRVPVVVDELDRLIQTDQKVRDLLSPYIVFLIGELSIIAECLRQIQIYQPWANGFENALVDREDGIKTEFASRTKGLSRILEALREDNVVKLVPYGDPSDNKFDYPVGRRRNMANVEKLRAAEANLDIFWVKIDELLYSQAGNMDGTALKRLLAKGWPLERTPPWVEPVAKKAGEGNKVSKPDIDAPTKPFSSLFISSEEPSAKKEVLAGTTVKSKVKSRGTPTTSAENKVDVTPGPAHTQASPPPLLLVDNRALKVFRIVIFDPAANTTPGEVAWNDFLHAMRSVGFGAQKLYGSVWHFQPTTLAMERSIQFHEPHPRGKIPFLIARRHGRRLSRAYGWSVAMFALKDKGA</sequence>
<proteinExistence type="predicted"/>
<name>A0A179FCG7_METCM</name>
<organism evidence="2 3">
    <name type="scientific">Pochonia chlamydosporia 170</name>
    <dbReference type="NCBI Taxonomy" id="1380566"/>
    <lineage>
        <taxon>Eukaryota</taxon>
        <taxon>Fungi</taxon>
        <taxon>Dikarya</taxon>
        <taxon>Ascomycota</taxon>
        <taxon>Pezizomycotina</taxon>
        <taxon>Sordariomycetes</taxon>
        <taxon>Hypocreomycetidae</taxon>
        <taxon>Hypocreales</taxon>
        <taxon>Clavicipitaceae</taxon>
        <taxon>Pochonia</taxon>
    </lineage>
</organism>
<dbReference type="Proteomes" id="UP000078397">
    <property type="component" value="Unassembled WGS sequence"/>
</dbReference>
<protein>
    <submittedName>
        <fullName evidence="2">C2H2 and C2HC zinc finger</fullName>
    </submittedName>
</protein>
<dbReference type="EMBL" id="LSBJ02000006">
    <property type="protein sequence ID" value="OAQ62753.1"/>
    <property type="molecule type" value="Genomic_DNA"/>
</dbReference>
<dbReference type="STRING" id="1380566.A0A179FCG7"/>
<comment type="caution">
    <text evidence="2">The sequence shown here is derived from an EMBL/GenBank/DDBJ whole genome shotgun (WGS) entry which is preliminary data.</text>
</comment>
<accession>A0A179FCG7</accession>
<evidence type="ECO:0000313" key="3">
    <source>
        <dbReference type="Proteomes" id="UP000078397"/>
    </source>
</evidence>
<dbReference type="KEGG" id="pchm:VFPPC_11194"/>
<reference evidence="2 3" key="1">
    <citation type="journal article" date="2016" name="PLoS Pathog.">
        <title>Biosynthesis of antibiotic leucinostatins in bio-control fungus Purpureocillium lilacinum and their inhibition on phytophthora revealed by genome mining.</title>
        <authorList>
            <person name="Wang G."/>
            <person name="Liu Z."/>
            <person name="Lin R."/>
            <person name="Li E."/>
            <person name="Mao Z."/>
            <person name="Ling J."/>
            <person name="Yang Y."/>
            <person name="Yin W.B."/>
            <person name="Xie B."/>
        </authorList>
    </citation>
    <scope>NUCLEOTIDE SEQUENCE [LARGE SCALE GENOMIC DNA]</scope>
    <source>
        <strain evidence="2">170</strain>
    </source>
</reference>
<evidence type="ECO:0000313" key="2">
    <source>
        <dbReference type="EMBL" id="OAQ62753.1"/>
    </source>
</evidence>
<gene>
    <name evidence="2" type="ORF">VFPPC_11194</name>
</gene>
<dbReference type="RefSeq" id="XP_018140333.1">
    <property type="nucleotide sequence ID" value="XM_018289450.1"/>
</dbReference>
<dbReference type="GeneID" id="28853444"/>